<dbReference type="EMBL" id="GBXM01002560">
    <property type="protein sequence ID" value="JAI06018.1"/>
    <property type="molecule type" value="Transcribed_RNA"/>
</dbReference>
<name>A0A0E9XTF8_ANGAN</name>
<organism evidence="1">
    <name type="scientific">Anguilla anguilla</name>
    <name type="common">European freshwater eel</name>
    <name type="synonym">Muraena anguilla</name>
    <dbReference type="NCBI Taxonomy" id="7936"/>
    <lineage>
        <taxon>Eukaryota</taxon>
        <taxon>Metazoa</taxon>
        <taxon>Chordata</taxon>
        <taxon>Craniata</taxon>
        <taxon>Vertebrata</taxon>
        <taxon>Euteleostomi</taxon>
        <taxon>Actinopterygii</taxon>
        <taxon>Neopterygii</taxon>
        <taxon>Teleostei</taxon>
        <taxon>Anguilliformes</taxon>
        <taxon>Anguillidae</taxon>
        <taxon>Anguilla</taxon>
    </lineage>
</organism>
<reference evidence="1" key="2">
    <citation type="journal article" date="2015" name="Fish Shellfish Immunol.">
        <title>Early steps in the European eel (Anguilla anguilla)-Vibrio vulnificus interaction in the gills: Role of the RtxA13 toxin.</title>
        <authorList>
            <person name="Callol A."/>
            <person name="Pajuelo D."/>
            <person name="Ebbesson L."/>
            <person name="Teles M."/>
            <person name="MacKenzie S."/>
            <person name="Amaro C."/>
        </authorList>
    </citation>
    <scope>NUCLEOTIDE SEQUENCE</scope>
</reference>
<dbReference type="AlphaFoldDB" id="A0A0E9XTF8"/>
<reference evidence="1" key="1">
    <citation type="submission" date="2014-11" db="EMBL/GenBank/DDBJ databases">
        <authorList>
            <person name="Amaro Gonzalez C."/>
        </authorList>
    </citation>
    <scope>NUCLEOTIDE SEQUENCE</scope>
</reference>
<proteinExistence type="predicted"/>
<evidence type="ECO:0000313" key="1">
    <source>
        <dbReference type="EMBL" id="JAI06018.1"/>
    </source>
</evidence>
<protein>
    <submittedName>
        <fullName evidence="1">Uncharacterized protein</fullName>
    </submittedName>
</protein>
<accession>A0A0E9XTF8</accession>
<sequence>MNFYFSYALILVTLKKQPNPVFLCNRELQWHIFI</sequence>